<gene>
    <name evidence="1" type="ORF">METZ01_LOCUS199498</name>
</gene>
<feature type="non-terminal residue" evidence="1">
    <location>
        <position position="52"/>
    </location>
</feature>
<reference evidence="1" key="1">
    <citation type="submission" date="2018-05" db="EMBL/GenBank/DDBJ databases">
        <authorList>
            <person name="Lanie J.A."/>
            <person name="Ng W.-L."/>
            <person name="Kazmierczak K.M."/>
            <person name="Andrzejewski T.M."/>
            <person name="Davidsen T.M."/>
            <person name="Wayne K.J."/>
            <person name="Tettelin H."/>
            <person name="Glass J.I."/>
            <person name="Rusch D."/>
            <person name="Podicherti R."/>
            <person name="Tsui H.-C.T."/>
            <person name="Winkler M.E."/>
        </authorList>
    </citation>
    <scope>NUCLEOTIDE SEQUENCE</scope>
</reference>
<organism evidence="1">
    <name type="scientific">marine metagenome</name>
    <dbReference type="NCBI Taxonomy" id="408172"/>
    <lineage>
        <taxon>unclassified sequences</taxon>
        <taxon>metagenomes</taxon>
        <taxon>ecological metagenomes</taxon>
    </lineage>
</organism>
<dbReference type="AlphaFoldDB" id="A0A382E987"/>
<name>A0A382E987_9ZZZZ</name>
<evidence type="ECO:0000313" key="1">
    <source>
        <dbReference type="EMBL" id="SVB46644.1"/>
    </source>
</evidence>
<proteinExistence type="predicted"/>
<protein>
    <submittedName>
        <fullName evidence="1">Uncharacterized protein</fullName>
    </submittedName>
</protein>
<accession>A0A382E987</accession>
<dbReference type="EMBL" id="UINC01043096">
    <property type="protein sequence ID" value="SVB46644.1"/>
    <property type="molecule type" value="Genomic_DNA"/>
</dbReference>
<sequence>MTSLCYGQDVYSAYGVGELTFAPNAAVMGIGSNGLMPSFQENISLSNPSTWL</sequence>